<dbReference type="Proteomes" id="UP000183610">
    <property type="component" value="Unassembled WGS sequence"/>
</dbReference>
<dbReference type="InterPro" id="IPR049615">
    <property type="entry name" value="BH0509-like"/>
</dbReference>
<gene>
    <name evidence="1" type="ORF">SAMN05421782_11911</name>
</gene>
<evidence type="ECO:0000313" key="1">
    <source>
        <dbReference type="EMBL" id="SDX37375.1"/>
    </source>
</evidence>
<dbReference type="EMBL" id="FNMX01000019">
    <property type="protein sequence ID" value="SDX37375.1"/>
    <property type="molecule type" value="Genomic_DNA"/>
</dbReference>
<comment type="caution">
    <text evidence="1">The sequence shown here is derived from an EMBL/GenBank/DDBJ whole genome shotgun (WGS) entry which is preliminary data.</text>
</comment>
<reference evidence="1 2" key="1">
    <citation type="submission" date="2016-10" db="EMBL/GenBank/DDBJ databases">
        <authorList>
            <person name="Varghese N."/>
            <person name="Submissions S."/>
        </authorList>
    </citation>
    <scope>NUCLEOTIDE SEQUENCE [LARGE SCALE GENOMIC DNA]</scope>
    <source>
        <strain evidence="1 2">ATCC 49954</strain>
    </source>
</reference>
<accession>A0AAX2DT92</accession>
<evidence type="ECO:0008006" key="3">
    <source>
        <dbReference type="Google" id="ProtNLM"/>
    </source>
</evidence>
<proteinExistence type="predicted"/>
<protein>
    <recommendedName>
        <fullName evidence="3">BH0509 family protein</fullName>
    </recommendedName>
</protein>
<name>A0AAX2DT92_LISIV</name>
<dbReference type="RefSeq" id="WP_003719483.1">
    <property type="nucleotide sequence ID" value="NZ_FNMX01000019.1"/>
</dbReference>
<sequence length="46" mass="5539">MTVRERKQLIDVIANYTSHTNEYLNKLTDKELEVIYETRVIEDCHN</sequence>
<dbReference type="NCBIfam" id="NF033562">
    <property type="entry name" value="BH0509_fam"/>
    <property type="match status" value="1"/>
</dbReference>
<dbReference type="AlphaFoldDB" id="A0AAX2DT92"/>
<evidence type="ECO:0000313" key="2">
    <source>
        <dbReference type="Proteomes" id="UP000183610"/>
    </source>
</evidence>
<organism evidence="1 2">
    <name type="scientific">Listeria ivanovii</name>
    <dbReference type="NCBI Taxonomy" id="1638"/>
    <lineage>
        <taxon>Bacteria</taxon>
        <taxon>Bacillati</taxon>
        <taxon>Bacillota</taxon>
        <taxon>Bacilli</taxon>
        <taxon>Bacillales</taxon>
        <taxon>Listeriaceae</taxon>
        <taxon>Listeria</taxon>
    </lineage>
</organism>